<proteinExistence type="predicted"/>
<dbReference type="EMBL" id="BSXG01000049">
    <property type="protein sequence ID" value="GME28545.1"/>
    <property type="molecule type" value="Genomic_DNA"/>
</dbReference>
<evidence type="ECO:0000313" key="2">
    <source>
        <dbReference type="Proteomes" id="UP001165186"/>
    </source>
</evidence>
<evidence type="ECO:0000313" key="1">
    <source>
        <dbReference type="EMBL" id="GME28545.1"/>
    </source>
</evidence>
<protein>
    <submittedName>
        <fullName evidence="1">WD repeat-containing protein</fullName>
    </submittedName>
</protein>
<gene>
    <name evidence="1" type="primary">g8430</name>
    <name evidence="1" type="ORF">NpPPO83_00008430</name>
</gene>
<name>A0ACB5S6W2_9PEZI</name>
<comment type="caution">
    <text evidence="1">The sequence shown here is derived from an EMBL/GenBank/DDBJ whole genome shotgun (WGS) entry which is preliminary data.</text>
</comment>
<reference evidence="1" key="1">
    <citation type="submission" date="2024-09" db="EMBL/GenBank/DDBJ databases">
        <title>Draft Genome Sequences of Neofusicoccum parvum.</title>
        <authorList>
            <person name="Ashida A."/>
            <person name="Camagna M."/>
            <person name="Tanaka A."/>
            <person name="Takemoto D."/>
        </authorList>
    </citation>
    <scope>NUCLEOTIDE SEQUENCE</scope>
    <source>
        <strain evidence="1">PPO83</strain>
    </source>
</reference>
<accession>A0ACB5S6W2</accession>
<dbReference type="Proteomes" id="UP001165186">
    <property type="component" value="Unassembled WGS sequence"/>
</dbReference>
<sequence length="725" mass="76342">MPFHSSHHHSSSSGQGAAQGIYQAAQALGSIGAPNLRIATSGTTAAGTDALLPGSGNDPGFHSGGQTAPPSAPGLPGPGASQSAGGAAASPYEAVRRPHAQTLQRGPEELHIPTAVGPQSASQPQPPPQLYMNSPDTYTLGGVQNLNISLQHATPPTTSQDAQIANPPPSLQPGPAAVPRPVPSSSYTAPTTLPTINTNAQQYTLPTRSSTMNTSQSSAHSYSRSSPAGLDQKYIPFNSTNPTPEVPKYAPTPSQRLYQAQTPSGAASNSPLALSDIRPRANSTIGEQETAHTPLLGNLESQPAGNSNYLASWPIYAYDWCKWPVHGGNSAGKMAVGSYLEDPHNFIQIIDTHIAPQEVTTPGAPAFGLEYTRVAEATCSYPVTRILWEPPSSQKQSTDLLATSGDHLRLWSLPQSPAPNVSNTISRSSPVNTRDPPPQKLTPLALLSNSKSPEHTAPLTSLDWNTLSPKLIITSSIDTTCTIWDIPTLTAKTQLIAHDKEVFDVRFCAGSVDVFVSCGADGSVRMFDLRSLEHSTIIYEPTEKRDEKGSPGRMSPTKAQQMMSFAPPLLRLAASPHDAHLLATFASDSNLIRILDVRQPGQALLELRGHQASVNSIEWSPTRRGMLASGGDDSMVLVWDLLHSNNGATINGEHATSNGSAVATTPAANSSSGSSGTVNMKGPAASWRCDYEVGNLSWAPQSGLTTQGGEWLGVTGGRGMWGVKL</sequence>
<keyword evidence="2" id="KW-1185">Reference proteome</keyword>
<organism evidence="1 2">
    <name type="scientific">Neofusicoccum parvum</name>
    <dbReference type="NCBI Taxonomy" id="310453"/>
    <lineage>
        <taxon>Eukaryota</taxon>
        <taxon>Fungi</taxon>
        <taxon>Dikarya</taxon>
        <taxon>Ascomycota</taxon>
        <taxon>Pezizomycotina</taxon>
        <taxon>Dothideomycetes</taxon>
        <taxon>Dothideomycetes incertae sedis</taxon>
        <taxon>Botryosphaeriales</taxon>
        <taxon>Botryosphaeriaceae</taxon>
        <taxon>Neofusicoccum</taxon>
    </lineage>
</organism>